<dbReference type="Gene3D" id="3.30.70.920">
    <property type="match status" value="1"/>
</dbReference>
<keyword evidence="7" id="KW-1185">Reference proteome</keyword>
<gene>
    <name evidence="6" type="ORF">RM609_24195</name>
</gene>
<dbReference type="InterPro" id="IPR000485">
    <property type="entry name" value="AsnC-type_HTH_dom"/>
</dbReference>
<dbReference type="PRINTS" id="PR00033">
    <property type="entry name" value="HTHASNC"/>
</dbReference>
<feature type="domain" description="HTH asnC-type" evidence="5">
    <location>
        <begin position="8"/>
        <end position="48"/>
    </location>
</feature>
<dbReference type="InterPro" id="IPR019887">
    <property type="entry name" value="Tscrpt_reg_AsnC/Lrp_C"/>
</dbReference>
<name>A0ABU2ST28_9ACTN</name>
<evidence type="ECO:0000256" key="1">
    <source>
        <dbReference type="ARBA" id="ARBA00023015"/>
    </source>
</evidence>
<proteinExistence type="predicted"/>
<keyword evidence="2" id="KW-0238">DNA-binding</keyword>
<dbReference type="PANTHER" id="PTHR30154:SF34">
    <property type="entry name" value="TRANSCRIPTIONAL REGULATOR AZLB"/>
    <property type="match status" value="1"/>
</dbReference>
<dbReference type="Gene3D" id="1.10.10.10">
    <property type="entry name" value="Winged helix-like DNA-binding domain superfamily/Winged helix DNA-binding domain"/>
    <property type="match status" value="2"/>
</dbReference>
<feature type="domain" description="HTH asnC-type" evidence="5">
    <location>
        <begin position="182"/>
        <end position="222"/>
    </location>
</feature>
<evidence type="ECO:0000256" key="2">
    <source>
        <dbReference type="ARBA" id="ARBA00023125"/>
    </source>
</evidence>
<dbReference type="InterPro" id="IPR036390">
    <property type="entry name" value="WH_DNA-bd_sf"/>
</dbReference>
<dbReference type="InterPro" id="IPR019888">
    <property type="entry name" value="Tscrpt_reg_AsnC-like"/>
</dbReference>
<accession>A0ABU2ST28</accession>
<keyword evidence="3" id="KW-0804">Transcription</keyword>
<dbReference type="Pfam" id="PF01037">
    <property type="entry name" value="AsnC_trans_reg"/>
    <property type="match status" value="1"/>
</dbReference>
<dbReference type="InterPro" id="IPR036388">
    <property type="entry name" value="WH-like_DNA-bd_sf"/>
</dbReference>
<dbReference type="PANTHER" id="PTHR30154">
    <property type="entry name" value="LEUCINE-RESPONSIVE REGULATORY PROTEIN"/>
    <property type="match status" value="1"/>
</dbReference>
<keyword evidence="1" id="KW-0805">Transcription regulation</keyword>
<protein>
    <submittedName>
        <fullName evidence="6">Lrp/AsnC family transcriptional regulator</fullName>
    </submittedName>
</protein>
<evidence type="ECO:0000259" key="4">
    <source>
        <dbReference type="Pfam" id="PF01037"/>
    </source>
</evidence>
<dbReference type="InterPro" id="IPR011008">
    <property type="entry name" value="Dimeric_a/b-barrel"/>
</dbReference>
<dbReference type="Pfam" id="PF13404">
    <property type="entry name" value="HTH_AsnC-type"/>
    <property type="match status" value="2"/>
</dbReference>
<evidence type="ECO:0000259" key="5">
    <source>
        <dbReference type="Pfam" id="PF13404"/>
    </source>
</evidence>
<evidence type="ECO:0000256" key="3">
    <source>
        <dbReference type="ARBA" id="ARBA00023163"/>
    </source>
</evidence>
<evidence type="ECO:0000313" key="6">
    <source>
        <dbReference type="EMBL" id="MDT0452162.1"/>
    </source>
</evidence>
<dbReference type="RefSeq" id="WP_311613649.1">
    <property type="nucleotide sequence ID" value="NZ_JAVRFI010000018.1"/>
</dbReference>
<evidence type="ECO:0000313" key="7">
    <source>
        <dbReference type="Proteomes" id="UP001180531"/>
    </source>
</evidence>
<comment type="caution">
    <text evidence="6">The sequence shown here is derived from an EMBL/GenBank/DDBJ whole genome shotgun (WGS) entry which is preliminary data.</text>
</comment>
<feature type="domain" description="Transcription regulator AsnC/Lrp ligand binding" evidence="4">
    <location>
        <begin position="250"/>
        <end position="316"/>
    </location>
</feature>
<dbReference type="Proteomes" id="UP001180531">
    <property type="component" value="Unassembled WGS sequence"/>
</dbReference>
<reference evidence="6" key="1">
    <citation type="submission" date="2024-05" db="EMBL/GenBank/DDBJ databases">
        <title>30 novel species of actinomycetes from the DSMZ collection.</title>
        <authorList>
            <person name="Nouioui I."/>
        </authorList>
    </citation>
    <scope>NUCLEOTIDE SEQUENCE</scope>
    <source>
        <strain evidence="6">DSM 40473</strain>
    </source>
</reference>
<dbReference type="SUPFAM" id="SSF46785">
    <property type="entry name" value="Winged helix' DNA-binding domain"/>
    <property type="match status" value="2"/>
</dbReference>
<dbReference type="EMBL" id="JAVRFI010000018">
    <property type="protein sequence ID" value="MDT0452162.1"/>
    <property type="molecule type" value="Genomic_DNA"/>
</dbReference>
<dbReference type="SMART" id="SM00344">
    <property type="entry name" value="HTH_ASNC"/>
    <property type="match status" value="1"/>
</dbReference>
<sequence>MVKDSDILDEDDRRVVAALQISPRAGVGGIGRILGEHERTVARRVHRLIAWGAIQPTAVYDTMRCGLGNAVQLRLETECGALEEVARALVRRDDLRRVVAVSGRSDVLWCEMIVAHRPGLHTLIAEGFPEIPRIRKVEVHTTLKTFVTAAEWRVPVLTAEEETALRNCAIRPLPDPADRYELTATDRRVAEELIRNARVSLTDLARELGFSVATAGRRVTSLLERRMLYLRTEVEPELLGRPVQAQMCLKVHPAALETVGVALASSPEVRYCAAITGVQNLIVEVCLEHEADLYRFLSERLGSIPNITDVATEIITHAYKRGFVVKPARRRER</sequence>
<dbReference type="SUPFAM" id="SSF54909">
    <property type="entry name" value="Dimeric alpha+beta barrel"/>
    <property type="match status" value="1"/>
</dbReference>
<organism evidence="6 7">
    <name type="scientific">Streptomyces hesseae</name>
    <dbReference type="NCBI Taxonomy" id="3075519"/>
    <lineage>
        <taxon>Bacteria</taxon>
        <taxon>Bacillati</taxon>
        <taxon>Actinomycetota</taxon>
        <taxon>Actinomycetes</taxon>
        <taxon>Kitasatosporales</taxon>
        <taxon>Streptomycetaceae</taxon>
        <taxon>Streptomyces</taxon>
    </lineage>
</organism>